<evidence type="ECO:0000256" key="3">
    <source>
        <dbReference type="RuleBase" id="RU000363"/>
    </source>
</evidence>
<evidence type="ECO:0008006" key="6">
    <source>
        <dbReference type="Google" id="ProtNLM"/>
    </source>
</evidence>
<proteinExistence type="inferred from homology"/>
<gene>
    <name evidence="4" type="ORF">SAMN05720606_10297</name>
</gene>
<dbReference type="Proteomes" id="UP000198538">
    <property type="component" value="Unassembled WGS sequence"/>
</dbReference>
<dbReference type="InterPro" id="IPR002347">
    <property type="entry name" value="SDR_fam"/>
</dbReference>
<dbReference type="PANTHER" id="PTHR42901:SF1">
    <property type="entry name" value="ALCOHOL DEHYDROGENASE"/>
    <property type="match status" value="1"/>
</dbReference>
<keyword evidence="5" id="KW-1185">Reference proteome</keyword>
<dbReference type="PRINTS" id="PR00081">
    <property type="entry name" value="GDHRDH"/>
</dbReference>
<evidence type="ECO:0000256" key="1">
    <source>
        <dbReference type="ARBA" id="ARBA00006484"/>
    </source>
</evidence>
<dbReference type="PRINTS" id="PR00080">
    <property type="entry name" value="SDRFAMILY"/>
</dbReference>
<comment type="similarity">
    <text evidence="1 3">Belongs to the short-chain dehydrogenases/reductases (SDR) family.</text>
</comment>
<sequence length="260" mass="28392">MKYTVITGASSGIGYEAALAFAARGKHLILAARRTEALDMLKNKIAELNSELDVVVRPVDLSIAADVHAFYDSLKGYSIETWINNAGFGNFASIGEQNLPKIEQMLHLNIEALTILSTLYVRDYANTPGTQIINISSGGGYTIVPDAVTYCATKFYVSAFTEGLAQELQSKGAPMQAKVLAPAATETEFAERAFDLDQFQYEGRVPKFHTAEQMAGFLLDLYDSKHVVGIVNGLTYEFELKDPIFPYAARAASKPVDSNE</sequence>
<dbReference type="InterPro" id="IPR036291">
    <property type="entry name" value="NAD(P)-bd_dom_sf"/>
</dbReference>
<organism evidence="4 5">
    <name type="scientific">Paenibacillus polysaccharolyticus</name>
    <dbReference type="NCBI Taxonomy" id="582692"/>
    <lineage>
        <taxon>Bacteria</taxon>
        <taxon>Bacillati</taxon>
        <taxon>Bacillota</taxon>
        <taxon>Bacilli</taxon>
        <taxon>Bacillales</taxon>
        <taxon>Paenibacillaceae</taxon>
        <taxon>Paenibacillus</taxon>
    </lineage>
</organism>
<dbReference type="Pfam" id="PF00106">
    <property type="entry name" value="adh_short"/>
    <property type="match status" value="1"/>
</dbReference>
<reference evidence="5" key="1">
    <citation type="submission" date="2016-10" db="EMBL/GenBank/DDBJ databases">
        <authorList>
            <person name="Varghese N."/>
            <person name="Submissions S."/>
        </authorList>
    </citation>
    <scope>NUCLEOTIDE SEQUENCE [LARGE SCALE GENOMIC DNA]</scope>
    <source>
        <strain evidence="5">BL9</strain>
    </source>
</reference>
<dbReference type="GO" id="GO:0016491">
    <property type="term" value="F:oxidoreductase activity"/>
    <property type="evidence" value="ECO:0007669"/>
    <property type="project" value="UniProtKB-KW"/>
</dbReference>
<evidence type="ECO:0000313" key="4">
    <source>
        <dbReference type="EMBL" id="SCY02185.1"/>
    </source>
</evidence>
<evidence type="ECO:0000313" key="5">
    <source>
        <dbReference type="Proteomes" id="UP000198538"/>
    </source>
</evidence>
<dbReference type="PROSITE" id="PS00061">
    <property type="entry name" value="ADH_SHORT"/>
    <property type="match status" value="1"/>
</dbReference>
<protein>
    <recommendedName>
        <fullName evidence="6">Short-chain dehydrogenase</fullName>
    </recommendedName>
</protein>
<dbReference type="InterPro" id="IPR020904">
    <property type="entry name" value="Sc_DH/Rdtase_CS"/>
</dbReference>
<dbReference type="RefSeq" id="WP_090915860.1">
    <property type="nucleotide sequence ID" value="NZ_FMVM01000002.1"/>
</dbReference>
<dbReference type="Gene3D" id="3.40.50.720">
    <property type="entry name" value="NAD(P)-binding Rossmann-like Domain"/>
    <property type="match status" value="1"/>
</dbReference>
<dbReference type="AlphaFoldDB" id="A0A1G5CI44"/>
<evidence type="ECO:0000256" key="2">
    <source>
        <dbReference type="ARBA" id="ARBA00023002"/>
    </source>
</evidence>
<dbReference type="STRING" id="582692.SAMN05720606_10297"/>
<dbReference type="EMBL" id="FMVM01000002">
    <property type="protein sequence ID" value="SCY02185.1"/>
    <property type="molecule type" value="Genomic_DNA"/>
</dbReference>
<accession>A0A1G5CI44</accession>
<keyword evidence="2" id="KW-0560">Oxidoreductase</keyword>
<dbReference type="SUPFAM" id="SSF51735">
    <property type="entry name" value="NAD(P)-binding Rossmann-fold domains"/>
    <property type="match status" value="1"/>
</dbReference>
<dbReference type="PANTHER" id="PTHR42901">
    <property type="entry name" value="ALCOHOL DEHYDROGENASE"/>
    <property type="match status" value="1"/>
</dbReference>
<dbReference type="CDD" id="cd05233">
    <property type="entry name" value="SDR_c"/>
    <property type="match status" value="1"/>
</dbReference>
<name>A0A1G5CI44_9BACL</name>